<reference evidence="1" key="1">
    <citation type="submission" date="2016-10" db="EMBL/GenBank/DDBJ databases">
        <title>Sequence of Gallionella enrichment culture.</title>
        <authorList>
            <person name="Poehlein A."/>
            <person name="Muehling M."/>
            <person name="Daniel R."/>
        </authorList>
    </citation>
    <scope>NUCLEOTIDE SEQUENCE</scope>
</reference>
<organism evidence="1">
    <name type="scientific">mine drainage metagenome</name>
    <dbReference type="NCBI Taxonomy" id="410659"/>
    <lineage>
        <taxon>unclassified sequences</taxon>
        <taxon>metagenomes</taxon>
        <taxon>ecological metagenomes</taxon>
    </lineage>
</organism>
<protein>
    <submittedName>
        <fullName evidence="1">Uncharacterized protein</fullName>
    </submittedName>
</protein>
<sequence>MENKINSAKRKQPKNIRLFMPLFLDDEDVLSSGVLNIELSQILNGNLLYGDDAKREGLADAQSWAQKHKKIIRVLDVNVALTGDVHGQSRPFESDLLDGKIGMLRIEKHSTKADLTEAIDSCIESYAKIIYPRLKKQGMDEWLELDPSLAHALFDRYPVGLVIVNSHVPYSKRIFSVGVIKKEGWKKRISANLLYYNKVKVNLIE</sequence>
<proteinExistence type="predicted"/>
<gene>
    <name evidence="1" type="ORF">GALL_118490</name>
</gene>
<name>A0A1J5SWS6_9ZZZZ</name>
<dbReference type="AlphaFoldDB" id="A0A1J5SWS6"/>
<dbReference type="EMBL" id="MLJW01000046">
    <property type="protein sequence ID" value="OIR06052.1"/>
    <property type="molecule type" value="Genomic_DNA"/>
</dbReference>
<evidence type="ECO:0000313" key="1">
    <source>
        <dbReference type="EMBL" id="OIR06052.1"/>
    </source>
</evidence>
<accession>A0A1J5SWS6</accession>
<comment type="caution">
    <text evidence="1">The sequence shown here is derived from an EMBL/GenBank/DDBJ whole genome shotgun (WGS) entry which is preliminary data.</text>
</comment>